<sequence length="181" mass="20875">MSEFTQKINIETLILVAVWEQPFVFQGCFQIVDAGSTAKILYYFRCECEKSDHTNRINNNFSPLNYHFSHLFSNCNLIPLDNLNDAKDAAIYVLKYALHITLLEMLRQEKKRFLAIDDIAMHAMIERIKPMLDQNVLSNLEDGLGFAASVEFKPQEKTTQSAVSMLLTKFADFEFQKKSVH</sequence>
<dbReference type="EMBL" id="UGNV01000001">
    <property type="protein sequence ID" value="STX28581.1"/>
    <property type="molecule type" value="Genomic_DNA"/>
</dbReference>
<accession>A0A378I1H3</accession>
<dbReference type="AlphaFoldDB" id="A0A378I1H3"/>
<dbReference type="Proteomes" id="UP000254968">
    <property type="component" value="Unassembled WGS sequence"/>
</dbReference>
<evidence type="ECO:0000313" key="1">
    <source>
        <dbReference type="EMBL" id="STX28581.1"/>
    </source>
</evidence>
<keyword evidence="2" id="KW-1185">Reference proteome</keyword>
<proteinExistence type="predicted"/>
<dbReference type="RefSeq" id="WP_115302315.1">
    <property type="nucleotide sequence ID" value="NZ_CAAAHO010000001.1"/>
</dbReference>
<evidence type="ECO:0000313" key="2">
    <source>
        <dbReference type="Proteomes" id="UP000254968"/>
    </source>
</evidence>
<organism evidence="1 2">
    <name type="scientific">Legionella beliardensis</name>
    <dbReference type="NCBI Taxonomy" id="91822"/>
    <lineage>
        <taxon>Bacteria</taxon>
        <taxon>Pseudomonadati</taxon>
        <taxon>Pseudomonadota</taxon>
        <taxon>Gammaproteobacteria</taxon>
        <taxon>Legionellales</taxon>
        <taxon>Legionellaceae</taxon>
        <taxon>Legionella</taxon>
    </lineage>
</organism>
<protein>
    <submittedName>
        <fullName evidence="1">Uncharacterized protein</fullName>
    </submittedName>
</protein>
<gene>
    <name evidence="1" type="ORF">NCTC13315_01111</name>
</gene>
<reference evidence="1 2" key="1">
    <citation type="submission" date="2018-06" db="EMBL/GenBank/DDBJ databases">
        <authorList>
            <consortium name="Pathogen Informatics"/>
            <person name="Doyle S."/>
        </authorList>
    </citation>
    <scope>NUCLEOTIDE SEQUENCE [LARGE SCALE GENOMIC DNA]</scope>
    <source>
        <strain evidence="1 2">NCTC13315</strain>
    </source>
</reference>
<name>A0A378I1H3_9GAMM</name>
<dbReference type="OrthoDB" id="5651846at2"/>